<sequence>MILGVFKAGAKGFTLSGNEQAPAAESLKSTQKPTPRTIAIIGLGYVGLPLALTFGRQYPTIGFDINPTRINELQQKLDSSGECTLQDFLQAPLAHFSNDPKHLAQATIYLIAVPTPITHDKLPDLSYLQSACELVGSVLKVGDIVVFESTTYPTCTRTFCVPLLESTSNLELNRDFFVGYSPERINPADKAHRLSQVVKITSGSTPESAAIIDKLYASVIPAGTHCVSSIEVAEASKALENAQRDINIAFMNEAYMLFDTLGLDMAEILQAARSKWNFLPFYPGLVGGHCISVDPYYLSYIAELKGFMPQIITSSRQTNEAMPCFIASKFAKQLESAGIELQGARVLVVGFAFKKDCKDMRNTLVPNLCDELGGLGLEVEVIDSLIDKEQARLEYGISVLESSQLLAHSYDGVLCNVIHSCDSAIDFQRFCKINGVFMSISLDKA</sequence>
<keyword evidence="2" id="KW-1185">Reference proteome</keyword>
<evidence type="ECO:0000313" key="2">
    <source>
        <dbReference type="Proteomes" id="UP001173802"/>
    </source>
</evidence>
<evidence type="ECO:0000313" key="1">
    <source>
        <dbReference type="EMBL" id="MDL0081614.1"/>
    </source>
</evidence>
<comment type="caution">
    <text evidence="1">The sequence shown here is derived from an EMBL/GenBank/DDBJ whole genome shotgun (WGS) entry which is preliminary data.</text>
</comment>
<accession>A0ACC6FQZ0</accession>
<reference evidence="1 2" key="1">
    <citation type="journal article" date="2023" name="Microorganisms">
        <title>Isolation and Genomic Characteristics of Cat-Borne Campylobacter felis sp. nov. and Sheep-Borne Campylobacter ovis sp. nov.</title>
        <authorList>
            <person name="Wang H."/>
            <person name="Li Y."/>
            <person name="Gu Y."/>
            <person name="Zhou G."/>
            <person name="Chen X."/>
            <person name="Zhang X."/>
            <person name="Shao Z."/>
            <person name="Zhang J."/>
            <person name="Zhang M."/>
        </authorList>
    </citation>
    <scope>NUCLEOTIDE SEQUENCE [LARGE SCALE GENOMIC DNA]</scope>
    <source>
        <strain evidence="1 2">XJK30-2</strain>
    </source>
</reference>
<name>A0ACC6FQZ0_9HELI</name>
<gene>
    <name evidence="1" type="ORF">NYG90_02805</name>
</gene>
<dbReference type="Proteomes" id="UP001173802">
    <property type="component" value="Unassembled WGS sequence"/>
</dbReference>
<protein>
    <submittedName>
        <fullName evidence="1">Nucleotide sugar dehydrogenase</fullName>
    </submittedName>
</protein>
<dbReference type="EMBL" id="JANURN010000002">
    <property type="protein sequence ID" value="MDL0081614.1"/>
    <property type="molecule type" value="Genomic_DNA"/>
</dbReference>
<proteinExistence type="predicted"/>
<organism evidence="1 2">
    <name type="scientific">Helicobacter zhangjianzhongii</name>
    <dbReference type="NCBI Taxonomy" id="2974574"/>
    <lineage>
        <taxon>Bacteria</taxon>
        <taxon>Pseudomonadati</taxon>
        <taxon>Campylobacterota</taxon>
        <taxon>Epsilonproteobacteria</taxon>
        <taxon>Campylobacterales</taxon>
        <taxon>Helicobacteraceae</taxon>
        <taxon>Helicobacter</taxon>
    </lineage>
</organism>